<organism evidence="1 2">
    <name type="scientific">Nitratireductor basaltis</name>
    <dbReference type="NCBI Taxonomy" id="472175"/>
    <lineage>
        <taxon>Bacteria</taxon>
        <taxon>Pseudomonadati</taxon>
        <taxon>Pseudomonadota</taxon>
        <taxon>Alphaproteobacteria</taxon>
        <taxon>Hyphomicrobiales</taxon>
        <taxon>Phyllobacteriaceae</taxon>
        <taxon>Nitratireductor</taxon>
    </lineage>
</organism>
<protein>
    <submittedName>
        <fullName evidence="1">Uncharacterized protein</fullName>
    </submittedName>
</protein>
<evidence type="ECO:0000313" key="2">
    <source>
        <dbReference type="Proteomes" id="UP000053675"/>
    </source>
</evidence>
<gene>
    <name evidence="1" type="ORF">EL18_00801</name>
</gene>
<name>A0A084U9Z6_9HYPH</name>
<dbReference type="AlphaFoldDB" id="A0A084U9Z6"/>
<dbReference type="STRING" id="472175.EL18_00801"/>
<proteinExistence type="predicted"/>
<dbReference type="Proteomes" id="UP000053675">
    <property type="component" value="Unassembled WGS sequence"/>
</dbReference>
<comment type="caution">
    <text evidence="1">The sequence shown here is derived from an EMBL/GenBank/DDBJ whole genome shotgun (WGS) entry which is preliminary data.</text>
</comment>
<dbReference type="PATRIC" id="fig|472175.3.peg.813"/>
<sequence>MTFGLVKKIATTLWAFAREFDAMLDVARTGKPAKLPHK</sequence>
<accession>A0A084U9Z6</accession>
<reference evidence="1 2" key="1">
    <citation type="submission" date="2014-05" db="EMBL/GenBank/DDBJ databases">
        <title>Draft Genome Sequence of Nitratireductor basaltis Strain UMTGB225, A Marine Bacterium Isolated from Green Barrel Tunicate.</title>
        <authorList>
            <person name="Gan H.Y."/>
        </authorList>
    </citation>
    <scope>NUCLEOTIDE SEQUENCE [LARGE SCALE GENOMIC DNA]</scope>
    <source>
        <strain evidence="1 2">UMTGB225</strain>
    </source>
</reference>
<evidence type="ECO:0000313" key="1">
    <source>
        <dbReference type="EMBL" id="KFB09782.1"/>
    </source>
</evidence>
<keyword evidence="2" id="KW-1185">Reference proteome</keyword>
<dbReference type="EMBL" id="JMQM01000001">
    <property type="protein sequence ID" value="KFB09782.1"/>
    <property type="molecule type" value="Genomic_DNA"/>
</dbReference>